<dbReference type="GO" id="GO:0016020">
    <property type="term" value="C:membrane"/>
    <property type="evidence" value="ECO:0007669"/>
    <property type="project" value="UniProtKB-SubCell"/>
</dbReference>
<keyword evidence="10" id="KW-1185">Reference proteome</keyword>
<comment type="subcellular location">
    <subcellularLocation>
        <location evidence="1">Membrane</location>
        <topology evidence="1">Multi-pass membrane protein</topology>
    </subcellularLocation>
</comment>
<dbReference type="EMBL" id="LDJI01000019">
    <property type="protein sequence ID" value="KRG64006.1"/>
    <property type="molecule type" value="Genomic_DNA"/>
</dbReference>
<organism evidence="9 10">
    <name type="scientific">Stenotrophomonas humi</name>
    <dbReference type="NCBI Taxonomy" id="405444"/>
    <lineage>
        <taxon>Bacteria</taxon>
        <taxon>Pseudomonadati</taxon>
        <taxon>Pseudomonadota</taxon>
        <taxon>Gammaproteobacteria</taxon>
        <taxon>Lysobacterales</taxon>
        <taxon>Lysobacteraceae</taxon>
        <taxon>Stenotrophomonas</taxon>
    </lineage>
</organism>
<dbReference type="PATRIC" id="fig|405444.3.peg.984"/>
<keyword evidence="6 7" id="KW-0472">Membrane</keyword>
<dbReference type="InterPro" id="IPR003362">
    <property type="entry name" value="Bact_transf"/>
</dbReference>
<dbReference type="InterPro" id="IPR017473">
    <property type="entry name" value="Undecaprenyl-P_gluc_Ptfrase"/>
</dbReference>
<evidence type="ECO:0000313" key="9">
    <source>
        <dbReference type="EMBL" id="KRG64006.1"/>
    </source>
</evidence>
<dbReference type="NCBIfam" id="TIGR03025">
    <property type="entry name" value="EPS_sugtrans"/>
    <property type="match status" value="1"/>
</dbReference>
<keyword evidence="5 7" id="KW-1133">Transmembrane helix</keyword>
<evidence type="ECO:0000256" key="3">
    <source>
        <dbReference type="ARBA" id="ARBA00022679"/>
    </source>
</evidence>
<evidence type="ECO:0000256" key="4">
    <source>
        <dbReference type="ARBA" id="ARBA00022692"/>
    </source>
</evidence>
<comment type="similarity">
    <text evidence="2">Belongs to the bacterial sugar transferase family.</text>
</comment>
<feature type="transmembrane region" description="Helical" evidence="7">
    <location>
        <begin position="107"/>
        <end position="125"/>
    </location>
</feature>
<dbReference type="GO" id="GO:0009242">
    <property type="term" value="P:colanic acid biosynthetic process"/>
    <property type="evidence" value="ECO:0007669"/>
    <property type="project" value="TreeGrafter"/>
</dbReference>
<proteinExistence type="inferred from homology"/>
<dbReference type="Proteomes" id="UP000050864">
    <property type="component" value="Unassembled WGS sequence"/>
</dbReference>
<dbReference type="NCBIfam" id="TIGR03023">
    <property type="entry name" value="WcaJ_sugtrans"/>
    <property type="match status" value="1"/>
</dbReference>
<evidence type="ECO:0000256" key="1">
    <source>
        <dbReference type="ARBA" id="ARBA00004141"/>
    </source>
</evidence>
<name>A0A0R0C477_9GAMM</name>
<comment type="caution">
    <text evidence="9">The sequence shown here is derived from an EMBL/GenBank/DDBJ whole genome shotgun (WGS) entry which is preliminary data.</text>
</comment>
<evidence type="ECO:0000256" key="6">
    <source>
        <dbReference type="ARBA" id="ARBA00023136"/>
    </source>
</evidence>
<evidence type="ECO:0000256" key="7">
    <source>
        <dbReference type="SAM" id="Phobius"/>
    </source>
</evidence>
<feature type="transmembrane region" description="Helical" evidence="7">
    <location>
        <begin position="44"/>
        <end position="63"/>
    </location>
</feature>
<accession>A0A0R0C477</accession>
<dbReference type="PANTHER" id="PTHR30576:SF21">
    <property type="entry name" value="UDP-GLUCOSE:UNDECAPRENYL-PHOSPHATE GLUCOSE-1-PHOSPHATE TRANSFERASE"/>
    <property type="match status" value="1"/>
</dbReference>
<feature type="transmembrane region" description="Helical" evidence="7">
    <location>
        <begin position="75"/>
        <end position="95"/>
    </location>
</feature>
<dbReference type="AlphaFoldDB" id="A0A0R0C477"/>
<keyword evidence="4 7" id="KW-0812">Transmembrane</keyword>
<protein>
    <submittedName>
        <fullName evidence="9">Polysaccharide biosynthesis protein GumD</fullName>
    </submittedName>
</protein>
<sequence>MRVDGRIALDIALRLSDGLAVPAAAVMAHFVFSGAEVPSPLVRMAFGVNLLNVAVCFTVIPVYRRWWLRGFAADAVLLLLAWSAAFAAFVMYLLLSGMERSTSGFWLMLWYVIGGSMMVLSRAAVRVQLHRLRSRGLDCERVLLIGLRAPALKLHRLFIGKPEIGKRMIGYFSSGDDVPLRATAAAPSRLGGLEELTGYMERHRGEFDQVWVSLPLSGVAPVRTVLKEIDRFPVPVRLIPDISGLGMLNPGVHFTADVPMIGIRQGLVTQDYRVIKRVLDLVIAVPALILLLPLLATLAVVVKLTSVGPALFRQRRHGLGGQEFWMLKFRSMHVHQDVPGQVTQASRQDPRVTPFGAFLRRTSLDELPQLFNVIGGSMSVVGPRPHAIQHNNHYERLIERYMHRHYVKPGITGWAQVHGLRGETPDLRSMKKRVQYDIDYIRRWSPILDLRIIVLTAVKVLGQKSAY</sequence>
<feature type="transmembrane region" description="Helical" evidence="7">
    <location>
        <begin position="12"/>
        <end position="32"/>
    </location>
</feature>
<dbReference type="InterPro" id="IPR017475">
    <property type="entry name" value="EPS_sugar_tfrase"/>
</dbReference>
<gene>
    <name evidence="9" type="ORF">ABB26_09845</name>
</gene>
<dbReference type="STRING" id="405444.ABB26_09845"/>
<evidence type="ECO:0000259" key="8">
    <source>
        <dbReference type="Pfam" id="PF02397"/>
    </source>
</evidence>
<evidence type="ECO:0000256" key="5">
    <source>
        <dbReference type="ARBA" id="ARBA00022989"/>
    </source>
</evidence>
<evidence type="ECO:0000256" key="2">
    <source>
        <dbReference type="ARBA" id="ARBA00006464"/>
    </source>
</evidence>
<feature type="domain" description="Bacterial sugar transferase" evidence="8">
    <location>
        <begin position="276"/>
        <end position="461"/>
    </location>
</feature>
<feature type="transmembrane region" description="Helical" evidence="7">
    <location>
        <begin position="281"/>
        <end position="302"/>
    </location>
</feature>
<evidence type="ECO:0000313" key="10">
    <source>
        <dbReference type="Proteomes" id="UP000050864"/>
    </source>
</evidence>
<dbReference type="Pfam" id="PF13727">
    <property type="entry name" value="CoA_binding_3"/>
    <property type="match status" value="1"/>
</dbReference>
<dbReference type="PANTHER" id="PTHR30576">
    <property type="entry name" value="COLANIC BIOSYNTHESIS UDP-GLUCOSE LIPID CARRIER TRANSFERASE"/>
    <property type="match status" value="1"/>
</dbReference>
<dbReference type="Pfam" id="PF02397">
    <property type="entry name" value="Bac_transf"/>
    <property type="match status" value="1"/>
</dbReference>
<reference evidence="9 10" key="1">
    <citation type="submission" date="2015-05" db="EMBL/GenBank/DDBJ databases">
        <title>Genome sequencing and analysis of members of genus Stenotrophomonas.</title>
        <authorList>
            <person name="Patil P.P."/>
            <person name="Midha S."/>
            <person name="Patil P.B."/>
        </authorList>
    </citation>
    <scope>NUCLEOTIDE SEQUENCE [LARGE SCALE GENOMIC DNA]</scope>
    <source>
        <strain evidence="9 10">DSM 18929</strain>
    </source>
</reference>
<dbReference type="GO" id="GO:0089702">
    <property type="term" value="F:undecaprenyl-phosphate glucose phosphotransferase activity"/>
    <property type="evidence" value="ECO:0007669"/>
    <property type="project" value="TreeGrafter"/>
</dbReference>
<keyword evidence="3" id="KW-0808">Transferase</keyword>